<dbReference type="RefSeq" id="WP_017833794.1">
    <property type="nucleotide sequence ID" value="NZ_JSUH01000002.1"/>
</dbReference>
<proteinExistence type="predicted"/>
<dbReference type="InterPro" id="IPR034660">
    <property type="entry name" value="DinB/YfiT-like"/>
</dbReference>
<dbReference type="Gene3D" id="1.20.120.450">
    <property type="entry name" value="dinb family like domain"/>
    <property type="match status" value="1"/>
</dbReference>
<dbReference type="OrthoDB" id="5022306at2"/>
<feature type="domain" description="DinB-like" evidence="1">
    <location>
        <begin position="13"/>
        <end position="175"/>
    </location>
</feature>
<dbReference type="AlphaFoldDB" id="A0A0A6VWF7"/>
<name>A0A0A6VWF7_KOCRO</name>
<sequence length="187" mass="20655">MTDLDVAACAADQIDRHWTHQLRPRLAGLTDEEYFFDPTGGSAWTVHPRAEERTPMQTGRGELVLDFAFPEPVPAPFTTIAWRLAHVVVGVLAARSHGHFAGPEASYQSWAYAGTAEEALAQLDREFARWTAGVHSLTDSDLARPCGPVEGPYADLPMLALVLHINRELIHHGAELALLRDLYAHTR</sequence>
<reference evidence="2 3" key="1">
    <citation type="journal article" date="2003" name="Int. J. Syst. Evol. Microbiol.">
        <title>Kocuria polaris sp. nov., an orange-pigmented psychrophilic bacterium isolated from an Antarctic cyanobacterial mat sample.</title>
        <authorList>
            <person name="Reddy G.S."/>
            <person name="Prakash J.S."/>
            <person name="Prabahar V."/>
            <person name="Matsumoto G.I."/>
            <person name="Stackebrandt E."/>
            <person name="Shivaji S."/>
        </authorList>
    </citation>
    <scope>NUCLEOTIDE SEQUENCE [LARGE SCALE GENOMIC DNA]</scope>
    <source>
        <strain evidence="2 3">CMS 76or</strain>
    </source>
</reference>
<organism evidence="2 3">
    <name type="scientific">Kocuria rosea subsp. polaris</name>
    <dbReference type="NCBI Taxonomy" id="136273"/>
    <lineage>
        <taxon>Bacteria</taxon>
        <taxon>Bacillati</taxon>
        <taxon>Actinomycetota</taxon>
        <taxon>Actinomycetes</taxon>
        <taxon>Micrococcales</taxon>
        <taxon>Micrococcaceae</taxon>
        <taxon>Kocuria</taxon>
    </lineage>
</organism>
<dbReference type="EMBL" id="JSUH01000002">
    <property type="protein sequence ID" value="KHD98533.1"/>
    <property type="molecule type" value="Genomic_DNA"/>
</dbReference>
<evidence type="ECO:0000313" key="2">
    <source>
        <dbReference type="EMBL" id="KHD98533.1"/>
    </source>
</evidence>
<accession>A0A0A6VWF7</accession>
<gene>
    <name evidence="2" type="ORF">GY22_02195</name>
</gene>
<evidence type="ECO:0000259" key="1">
    <source>
        <dbReference type="Pfam" id="PF12867"/>
    </source>
</evidence>
<keyword evidence="3" id="KW-1185">Reference proteome</keyword>
<comment type="caution">
    <text evidence="2">The sequence shown here is derived from an EMBL/GenBank/DDBJ whole genome shotgun (WGS) entry which is preliminary data.</text>
</comment>
<dbReference type="SUPFAM" id="SSF109854">
    <property type="entry name" value="DinB/YfiT-like putative metalloenzymes"/>
    <property type="match status" value="1"/>
</dbReference>
<dbReference type="Pfam" id="PF12867">
    <property type="entry name" value="DinB_2"/>
    <property type="match status" value="1"/>
</dbReference>
<dbReference type="Proteomes" id="UP000030466">
    <property type="component" value="Unassembled WGS sequence"/>
</dbReference>
<protein>
    <submittedName>
        <fullName evidence="2">Serine/arginine repetitive matrix protein 1</fullName>
    </submittedName>
</protein>
<evidence type="ECO:0000313" key="3">
    <source>
        <dbReference type="Proteomes" id="UP000030466"/>
    </source>
</evidence>
<dbReference type="InterPro" id="IPR024775">
    <property type="entry name" value="DinB-like"/>
</dbReference>